<dbReference type="Proteomes" id="UP001145742">
    <property type="component" value="Unassembled WGS sequence"/>
</dbReference>
<comment type="caution">
    <text evidence="1">The sequence shown here is derived from an EMBL/GenBank/DDBJ whole genome shotgun (WGS) entry which is preliminary data.</text>
</comment>
<name>A0ABQ9CUM7_9PASS</name>
<evidence type="ECO:0000313" key="2">
    <source>
        <dbReference type="Proteomes" id="UP001145742"/>
    </source>
</evidence>
<keyword evidence="2" id="KW-1185">Reference proteome</keyword>
<accession>A0ABQ9CUM7</accession>
<gene>
    <name evidence="1" type="ORF">WISP_129904</name>
</gene>
<dbReference type="EMBL" id="WHWB01034626">
    <property type="protein sequence ID" value="KAJ7406845.1"/>
    <property type="molecule type" value="Genomic_DNA"/>
</dbReference>
<sequence length="124" mass="13776">MLLLSQGEKMQFDYAKDVLPQRAVAAWLGFSPALAMSSLECQWSVKNRTDGKCRSDQIPLSAATSLLRHRELATNPPANMVYPESSTVTVQCSNSNGLVQANWEKLVSKINISRILNLKEKLLI</sequence>
<protein>
    <submittedName>
        <fullName evidence="1">Uncharacterized protein</fullName>
    </submittedName>
</protein>
<evidence type="ECO:0000313" key="1">
    <source>
        <dbReference type="EMBL" id="KAJ7406845.1"/>
    </source>
</evidence>
<organism evidence="1 2">
    <name type="scientific">Willisornis vidua</name>
    <name type="common">Xingu scale-backed antbird</name>
    <dbReference type="NCBI Taxonomy" id="1566151"/>
    <lineage>
        <taxon>Eukaryota</taxon>
        <taxon>Metazoa</taxon>
        <taxon>Chordata</taxon>
        <taxon>Craniata</taxon>
        <taxon>Vertebrata</taxon>
        <taxon>Euteleostomi</taxon>
        <taxon>Archelosauria</taxon>
        <taxon>Archosauria</taxon>
        <taxon>Dinosauria</taxon>
        <taxon>Saurischia</taxon>
        <taxon>Theropoda</taxon>
        <taxon>Coelurosauria</taxon>
        <taxon>Aves</taxon>
        <taxon>Neognathae</taxon>
        <taxon>Neoaves</taxon>
        <taxon>Telluraves</taxon>
        <taxon>Australaves</taxon>
        <taxon>Passeriformes</taxon>
        <taxon>Thamnophilidae</taxon>
        <taxon>Willisornis</taxon>
    </lineage>
</organism>
<reference evidence="1" key="1">
    <citation type="submission" date="2019-10" db="EMBL/GenBank/DDBJ databases">
        <authorList>
            <person name="Soares A.E.R."/>
            <person name="Aleixo A."/>
            <person name="Schneider P."/>
            <person name="Miyaki C.Y."/>
            <person name="Schneider M.P."/>
            <person name="Mello C."/>
            <person name="Vasconcelos A.T.R."/>
        </authorList>
    </citation>
    <scope>NUCLEOTIDE SEQUENCE</scope>
    <source>
        <tissue evidence="1">Muscle</tissue>
    </source>
</reference>
<proteinExistence type="predicted"/>